<name>A0A6P1DUL2_9GAMM</name>
<feature type="transmembrane region" description="Helical" evidence="1">
    <location>
        <begin position="146"/>
        <end position="163"/>
    </location>
</feature>
<keyword evidence="3" id="KW-1185">Reference proteome</keyword>
<organism evidence="2 3">
    <name type="scientific">Thiorhodococcus mannitoliphagus</name>
    <dbReference type="NCBI Taxonomy" id="329406"/>
    <lineage>
        <taxon>Bacteria</taxon>
        <taxon>Pseudomonadati</taxon>
        <taxon>Pseudomonadota</taxon>
        <taxon>Gammaproteobacteria</taxon>
        <taxon>Chromatiales</taxon>
        <taxon>Chromatiaceae</taxon>
        <taxon>Thiorhodococcus</taxon>
    </lineage>
</organism>
<feature type="transmembrane region" description="Helical" evidence="1">
    <location>
        <begin position="169"/>
        <end position="189"/>
    </location>
</feature>
<gene>
    <name evidence="2" type="ORF">G3480_10120</name>
</gene>
<dbReference type="RefSeq" id="WP_164653769.1">
    <property type="nucleotide sequence ID" value="NZ_JAAIJR010000033.1"/>
</dbReference>
<protein>
    <submittedName>
        <fullName evidence="2">Uncharacterized protein</fullName>
    </submittedName>
</protein>
<keyword evidence="1" id="KW-0472">Membrane</keyword>
<feature type="transmembrane region" description="Helical" evidence="1">
    <location>
        <begin position="89"/>
        <end position="108"/>
    </location>
</feature>
<reference evidence="2 3" key="2">
    <citation type="submission" date="2020-02" db="EMBL/GenBank/DDBJ databases">
        <title>Genome sequences of Thiorhodococcus mannitoliphagus and Thiorhodococcus minor, purple sulfur photosynthetic bacteria in the gammaproteobacterial family, Chromatiaceae.</title>
        <authorList>
            <person name="Aviles F.A."/>
            <person name="Meyer T.E."/>
            <person name="Kyndt J.A."/>
        </authorList>
    </citation>
    <scope>NUCLEOTIDE SEQUENCE [LARGE SCALE GENOMIC DNA]</scope>
    <source>
        <strain evidence="2 3">DSM 18266</strain>
    </source>
</reference>
<evidence type="ECO:0000256" key="1">
    <source>
        <dbReference type="SAM" id="Phobius"/>
    </source>
</evidence>
<feature type="transmembrane region" description="Helical" evidence="1">
    <location>
        <begin position="38"/>
        <end position="56"/>
    </location>
</feature>
<proteinExistence type="predicted"/>
<dbReference type="AlphaFoldDB" id="A0A6P1DUL2"/>
<evidence type="ECO:0000313" key="3">
    <source>
        <dbReference type="Proteomes" id="UP000471640"/>
    </source>
</evidence>
<sequence>MATPSETTSDFANARPYERLGSRPVSSASRVRLAFMRAIVWSLIGMIYAPLFTGLLELMSGAGLGVSAYPLASGLAAGAGAVLYGARELALLSTGIGAVAGVAVLILLSEGATLTNVVVVASVLAAAVGLTVAFPRRCSRHVPGKLLAGLSSGAFGGVVLAVVEPLHPAPFSTFVILAFLVSVSGVLYVGSVRAWVRISRRLRLESRPCYLIEAAVMAILAGIAAGSVWMVAAPLLGAEGGLPQLAAVTMHHEIQTAVVGGLLGGGLAGFLLEIFRFSWVHDI</sequence>
<feature type="transmembrane region" description="Helical" evidence="1">
    <location>
        <begin position="210"/>
        <end position="236"/>
    </location>
</feature>
<keyword evidence="1" id="KW-0812">Transmembrane</keyword>
<feature type="transmembrane region" description="Helical" evidence="1">
    <location>
        <begin position="62"/>
        <end position="84"/>
    </location>
</feature>
<reference evidence="3" key="1">
    <citation type="journal article" date="2020" name="Microbiol. Resour. Announc.">
        <title>Draft Genome Sequences of Thiorhodococcus mannitoliphagus and Thiorhodococcus minor, Purple Sulfur Photosynthetic Bacteria in the Gammaproteobacterial Family Chromatiaceae.</title>
        <authorList>
            <person name="Aviles F.A."/>
            <person name="Meyer T.E."/>
            <person name="Kyndt J.A."/>
        </authorList>
    </citation>
    <scope>NUCLEOTIDE SEQUENCE [LARGE SCALE GENOMIC DNA]</scope>
    <source>
        <strain evidence="3">DSM 18266</strain>
    </source>
</reference>
<dbReference type="EMBL" id="JAAIJR010000033">
    <property type="protein sequence ID" value="NEX20661.1"/>
    <property type="molecule type" value="Genomic_DNA"/>
</dbReference>
<keyword evidence="1" id="KW-1133">Transmembrane helix</keyword>
<feature type="transmembrane region" description="Helical" evidence="1">
    <location>
        <begin position="114"/>
        <end position="134"/>
    </location>
</feature>
<dbReference type="Proteomes" id="UP000471640">
    <property type="component" value="Unassembled WGS sequence"/>
</dbReference>
<evidence type="ECO:0000313" key="2">
    <source>
        <dbReference type="EMBL" id="NEX20661.1"/>
    </source>
</evidence>
<comment type="caution">
    <text evidence="2">The sequence shown here is derived from an EMBL/GenBank/DDBJ whole genome shotgun (WGS) entry which is preliminary data.</text>
</comment>
<accession>A0A6P1DUL2</accession>
<feature type="transmembrane region" description="Helical" evidence="1">
    <location>
        <begin position="256"/>
        <end position="275"/>
    </location>
</feature>